<reference evidence="2" key="1">
    <citation type="journal article" date="2016" name="Nat. Biotechnol.">
        <title>Sequencing wild and cultivated cassava and related species reveals extensive interspecific hybridization and genetic diversity.</title>
        <authorList>
            <person name="Bredeson J.V."/>
            <person name="Lyons J.B."/>
            <person name="Prochnik S.E."/>
            <person name="Wu G.A."/>
            <person name="Ha C.M."/>
            <person name="Edsinger-Gonzales E."/>
            <person name="Grimwood J."/>
            <person name="Schmutz J."/>
            <person name="Rabbi I.Y."/>
            <person name="Egesi C."/>
            <person name="Nauluvula P."/>
            <person name="Lebot V."/>
            <person name="Ndunguru J."/>
            <person name="Mkamilo G."/>
            <person name="Bart R.S."/>
            <person name="Setter T.L."/>
            <person name="Gleadow R.M."/>
            <person name="Kulakow P."/>
            <person name="Ferguson M.E."/>
            <person name="Rounsley S."/>
            <person name="Rokhsar D.S."/>
        </authorList>
    </citation>
    <scope>NUCLEOTIDE SEQUENCE [LARGE SCALE GENOMIC DNA]</scope>
    <source>
        <strain evidence="2">cv. AM560-2</strain>
    </source>
</reference>
<organism evidence="1 2">
    <name type="scientific">Manihot esculenta</name>
    <name type="common">Cassava</name>
    <name type="synonym">Jatropha manihot</name>
    <dbReference type="NCBI Taxonomy" id="3983"/>
    <lineage>
        <taxon>Eukaryota</taxon>
        <taxon>Viridiplantae</taxon>
        <taxon>Streptophyta</taxon>
        <taxon>Embryophyta</taxon>
        <taxon>Tracheophyta</taxon>
        <taxon>Spermatophyta</taxon>
        <taxon>Magnoliopsida</taxon>
        <taxon>eudicotyledons</taxon>
        <taxon>Gunneridae</taxon>
        <taxon>Pentapetalae</taxon>
        <taxon>rosids</taxon>
        <taxon>fabids</taxon>
        <taxon>Malpighiales</taxon>
        <taxon>Euphorbiaceae</taxon>
        <taxon>Crotonoideae</taxon>
        <taxon>Manihoteae</taxon>
        <taxon>Manihot</taxon>
    </lineage>
</organism>
<accession>A0ACB7I0V2</accession>
<keyword evidence="2" id="KW-1185">Reference proteome</keyword>
<evidence type="ECO:0000313" key="2">
    <source>
        <dbReference type="Proteomes" id="UP000091857"/>
    </source>
</evidence>
<gene>
    <name evidence="1" type="ORF">MANES_03G140233v8</name>
</gene>
<protein>
    <submittedName>
        <fullName evidence="1">Uncharacterized protein</fullName>
    </submittedName>
</protein>
<dbReference type="EMBL" id="CM004389">
    <property type="protein sequence ID" value="KAG8658375.1"/>
    <property type="molecule type" value="Genomic_DNA"/>
</dbReference>
<name>A0ACB7I0V2_MANES</name>
<sequence>MMGNFFELGPYPVVDIQSENIQRLSPERNLGSWNRIFGLIFLDNPIGLGCSIAATPEEIPRNQPTVAKHLFAAITGFWTQISRIVHFISLVRVMLVSMFLQGYYILKQNMRLPEAQRVNLKGVAIGNGLTDPITQVKTHAINAYFSGFINERQRGELEKAQWKAVEFVKMGNWSEATNARS</sequence>
<comment type="caution">
    <text evidence="1">The sequence shown here is derived from an EMBL/GenBank/DDBJ whole genome shotgun (WGS) entry which is preliminary data.</text>
</comment>
<proteinExistence type="predicted"/>
<evidence type="ECO:0000313" key="1">
    <source>
        <dbReference type="EMBL" id="KAG8658375.1"/>
    </source>
</evidence>
<dbReference type="Proteomes" id="UP000091857">
    <property type="component" value="Chromosome 3"/>
</dbReference>